<reference evidence="1 2" key="1">
    <citation type="submission" date="2014-03" db="EMBL/GenBank/DDBJ databases">
        <title>Genome of Haematobacter massiliensis CCUG 47968.</title>
        <authorList>
            <person name="Wang D."/>
            <person name="Wang G."/>
        </authorList>
    </citation>
    <scope>NUCLEOTIDE SEQUENCE [LARGE SCALE GENOMIC DNA]</scope>
    <source>
        <strain evidence="1 2">CCUG 47968</strain>
    </source>
</reference>
<protein>
    <submittedName>
        <fullName evidence="1">Uncharacterized protein</fullName>
    </submittedName>
</protein>
<comment type="caution">
    <text evidence="1">The sequence shown here is derived from an EMBL/GenBank/DDBJ whole genome shotgun (WGS) entry which is preliminary data.</text>
</comment>
<sequence length="95" mass="11107">MDDLFPDTIPKGAHGAIWWAGCYECRNWHGYFQSREGGRGNWRFQVPWFSTDDVTCSVYAITEAGEVRTRDLIPIDDKARISIMGRKYGREHWDH</sequence>
<evidence type="ECO:0000313" key="1">
    <source>
        <dbReference type="EMBL" id="KFI25694.1"/>
    </source>
</evidence>
<proteinExistence type="predicted"/>
<dbReference type="OrthoDB" id="7864288at2"/>
<organism evidence="1 2">
    <name type="scientific">Haematobacter massiliensis</name>
    <dbReference type="NCBI Taxonomy" id="195105"/>
    <lineage>
        <taxon>Bacteria</taxon>
        <taxon>Pseudomonadati</taxon>
        <taxon>Pseudomonadota</taxon>
        <taxon>Alphaproteobacteria</taxon>
        <taxon>Rhodobacterales</taxon>
        <taxon>Paracoccaceae</taxon>
        <taxon>Haematobacter</taxon>
    </lineage>
</organism>
<gene>
    <name evidence="1" type="ORF">CN97_07915</name>
</gene>
<dbReference type="EMBL" id="JGYG01000023">
    <property type="protein sequence ID" value="KFI25694.1"/>
    <property type="molecule type" value="Genomic_DNA"/>
</dbReference>
<dbReference type="GeneID" id="39676532"/>
<dbReference type="AlphaFoldDB" id="A0A086XUJ4"/>
<dbReference type="RefSeq" id="WP_035714710.1">
    <property type="nucleotide sequence ID" value="NZ_CP035509.1"/>
</dbReference>
<name>A0A086XUJ4_9RHOB</name>
<keyword evidence="2" id="KW-1185">Reference proteome</keyword>
<dbReference type="Proteomes" id="UP000028826">
    <property type="component" value="Unassembled WGS sequence"/>
</dbReference>
<dbReference type="eggNOG" id="ENOG5033D2P">
    <property type="taxonomic scope" value="Bacteria"/>
</dbReference>
<evidence type="ECO:0000313" key="2">
    <source>
        <dbReference type="Proteomes" id="UP000028826"/>
    </source>
</evidence>
<accession>A0A086XUJ4</accession>